<organism evidence="3 4">
    <name type="scientific">Streptomyces viridochromogenes Tue57</name>
    <dbReference type="NCBI Taxonomy" id="1160705"/>
    <lineage>
        <taxon>Bacteria</taxon>
        <taxon>Bacillati</taxon>
        <taxon>Actinomycetota</taxon>
        <taxon>Actinomycetes</taxon>
        <taxon>Kitasatosporales</taxon>
        <taxon>Streptomycetaceae</taxon>
        <taxon>Streptomyces</taxon>
    </lineage>
</organism>
<feature type="region of interest" description="Disordered" evidence="1">
    <location>
        <begin position="42"/>
        <end position="97"/>
    </location>
</feature>
<accession>L8P8R5</accession>
<sequence>MDRDRVVDVLNAAAGDGRLTIEELDERVTVALSARTLGEPAERTAGLPAVPGGGEAKDVGRIEQQGGSAARGEGRVVPRGWRSSRPGAMWLSTSPGR</sequence>
<evidence type="ECO:0000313" key="4">
    <source>
        <dbReference type="Proteomes" id="UP000011205"/>
    </source>
</evidence>
<evidence type="ECO:0000256" key="1">
    <source>
        <dbReference type="SAM" id="MobiDB-lite"/>
    </source>
</evidence>
<evidence type="ECO:0000313" key="3">
    <source>
        <dbReference type="EMBL" id="ELS51677.1"/>
    </source>
</evidence>
<dbReference type="PATRIC" id="fig|1160705.3.peg.7256"/>
<dbReference type="EMBL" id="AMLP01000227">
    <property type="protein sequence ID" value="ELS51677.1"/>
    <property type="molecule type" value="Genomic_DNA"/>
</dbReference>
<comment type="caution">
    <text evidence="3">The sequence shown here is derived from an EMBL/GenBank/DDBJ whole genome shotgun (WGS) entry which is preliminary data.</text>
</comment>
<feature type="domain" description="DUF1707" evidence="2">
    <location>
        <begin position="2"/>
        <end position="48"/>
    </location>
</feature>
<dbReference type="Pfam" id="PF08044">
    <property type="entry name" value="DUF1707"/>
    <property type="match status" value="1"/>
</dbReference>
<gene>
    <name evidence="3" type="ORF">STVIR_7347</name>
</gene>
<proteinExistence type="predicted"/>
<reference evidence="3 4" key="1">
    <citation type="journal article" date="2013" name="Genome Announc.">
        <title>Draft Genome Sequence of Streptomyces viridochromogenes Strain Tu57, Producer of Avilamycin.</title>
        <authorList>
            <person name="Gruning B.A."/>
            <person name="Erxleben A."/>
            <person name="Hahnlein A."/>
            <person name="Gunther S."/>
        </authorList>
    </citation>
    <scope>NUCLEOTIDE SEQUENCE [LARGE SCALE GENOMIC DNA]</scope>
    <source>
        <strain evidence="3 4">Tue57</strain>
    </source>
</reference>
<dbReference type="InterPro" id="IPR012551">
    <property type="entry name" value="DUF1707_SHOCT-like"/>
</dbReference>
<dbReference type="AlphaFoldDB" id="L8P8R5"/>
<evidence type="ECO:0000259" key="2">
    <source>
        <dbReference type="Pfam" id="PF08044"/>
    </source>
</evidence>
<dbReference type="Proteomes" id="UP000011205">
    <property type="component" value="Unassembled WGS sequence"/>
</dbReference>
<name>L8P8R5_STRVR</name>
<protein>
    <recommendedName>
        <fullName evidence="2">DUF1707 domain-containing protein</fullName>
    </recommendedName>
</protein>